<dbReference type="InterPro" id="IPR016166">
    <property type="entry name" value="FAD-bd_PCMH"/>
</dbReference>
<dbReference type="InterPro" id="IPR002346">
    <property type="entry name" value="Mopterin_DH_FAD-bd"/>
</dbReference>
<feature type="domain" description="FAD-binding PCMH-type" evidence="2">
    <location>
        <begin position="1"/>
        <end position="222"/>
    </location>
</feature>
<evidence type="ECO:0000313" key="4">
    <source>
        <dbReference type="Proteomes" id="UP000316331"/>
    </source>
</evidence>
<dbReference type="SUPFAM" id="SSF56176">
    <property type="entry name" value="FAD-binding/transporter-associated domain-like"/>
    <property type="match status" value="1"/>
</dbReference>
<dbReference type="InterPro" id="IPR016167">
    <property type="entry name" value="FAD-bd_PCMH_sub1"/>
</dbReference>
<evidence type="ECO:0000259" key="2">
    <source>
        <dbReference type="PROSITE" id="PS51387"/>
    </source>
</evidence>
<dbReference type="InterPro" id="IPR005107">
    <property type="entry name" value="CO_DH_flav_C"/>
</dbReference>
<dbReference type="InterPro" id="IPR016169">
    <property type="entry name" value="FAD-bd_PCMH_sub2"/>
</dbReference>
<keyword evidence="1" id="KW-0560">Oxidoreductase</keyword>
<proteinExistence type="predicted"/>
<dbReference type="Gene3D" id="3.30.390.50">
    <property type="entry name" value="CO dehydrogenase flavoprotein, C-terminal domain"/>
    <property type="match status" value="1"/>
</dbReference>
<dbReference type="RefSeq" id="WP_141812901.1">
    <property type="nucleotide sequence ID" value="NZ_VFPG01000002.1"/>
</dbReference>
<dbReference type="Pfam" id="PF00941">
    <property type="entry name" value="FAD_binding_5"/>
    <property type="match status" value="1"/>
</dbReference>
<dbReference type="Gene3D" id="3.30.43.10">
    <property type="entry name" value="Uridine Diphospho-n-acetylenolpyruvylglucosamine Reductase, domain 2"/>
    <property type="match status" value="1"/>
</dbReference>
<name>A0A543EXW4_9NOCA</name>
<dbReference type="PROSITE" id="PS51387">
    <property type="entry name" value="FAD_PCMH"/>
    <property type="match status" value="1"/>
</dbReference>
<dbReference type="GO" id="GO:0016491">
    <property type="term" value="F:oxidoreductase activity"/>
    <property type="evidence" value="ECO:0007669"/>
    <property type="project" value="UniProtKB-KW"/>
</dbReference>
<dbReference type="InterPro" id="IPR036683">
    <property type="entry name" value="CO_DH_flav_C_dom_sf"/>
</dbReference>
<dbReference type="EMBL" id="VFPG01000002">
    <property type="protein sequence ID" value="TQM26349.1"/>
    <property type="molecule type" value="Genomic_DNA"/>
</dbReference>
<dbReference type="SMART" id="SM01092">
    <property type="entry name" value="CO_deh_flav_C"/>
    <property type="match status" value="1"/>
</dbReference>
<organism evidence="3 4">
    <name type="scientific">Nocardia bhagyanarayanae</name>
    <dbReference type="NCBI Taxonomy" id="1215925"/>
    <lineage>
        <taxon>Bacteria</taxon>
        <taxon>Bacillati</taxon>
        <taxon>Actinomycetota</taxon>
        <taxon>Actinomycetes</taxon>
        <taxon>Mycobacteriales</taxon>
        <taxon>Nocardiaceae</taxon>
        <taxon>Nocardia</taxon>
    </lineage>
</organism>
<dbReference type="PANTHER" id="PTHR42659">
    <property type="entry name" value="XANTHINE DEHYDROGENASE SUBUNIT C-RELATED"/>
    <property type="match status" value="1"/>
</dbReference>
<dbReference type="AlphaFoldDB" id="A0A543EXW4"/>
<evidence type="ECO:0000313" key="3">
    <source>
        <dbReference type="EMBL" id="TQM26349.1"/>
    </source>
</evidence>
<dbReference type="Gene3D" id="3.30.465.10">
    <property type="match status" value="2"/>
</dbReference>
<sequence length="330" mass="35087">MIPFEYRRAATTQDAVATVSARPDAAYLGGGTNLVDHMKLGVIGPRLLVDVSRLPLADVEETAEGGLRIGAAVRNSDLAAHPVVRSRYPALSRALLAGASGQLRNLATTAGNLLQRTRCPYFQDVTTPCNKREPGTGCSAIGGYVRYHAILGASQQCVATHPSDMAVAMTMLDARVVVQDADGTKRIPIADFYRLPGDRPELDTVLSHGQLITAVELPAPPAGARSTYRKVRDRASYAFALVSVAAELVLDSGEISSARVALGGVAHKPWRARQAEAALEGAEASDETFVRAAGAELAHARPLDGNEFKVELAQRTLAATLRSLTEEARR</sequence>
<dbReference type="GO" id="GO:0071949">
    <property type="term" value="F:FAD binding"/>
    <property type="evidence" value="ECO:0007669"/>
    <property type="project" value="InterPro"/>
</dbReference>
<dbReference type="Pfam" id="PF03450">
    <property type="entry name" value="CO_deh_flav_C"/>
    <property type="match status" value="1"/>
</dbReference>
<comment type="caution">
    <text evidence="3">The sequence shown here is derived from an EMBL/GenBank/DDBJ whole genome shotgun (WGS) entry which is preliminary data.</text>
</comment>
<evidence type="ECO:0000256" key="1">
    <source>
        <dbReference type="ARBA" id="ARBA00023002"/>
    </source>
</evidence>
<dbReference type="PANTHER" id="PTHR42659:SF1">
    <property type="entry name" value="OXIDOREDUCTASE"/>
    <property type="match status" value="1"/>
</dbReference>
<dbReference type="Proteomes" id="UP000316331">
    <property type="component" value="Unassembled WGS sequence"/>
</dbReference>
<accession>A0A543EXW4</accession>
<gene>
    <name evidence="3" type="ORF">FB390_6538</name>
</gene>
<dbReference type="InterPro" id="IPR036318">
    <property type="entry name" value="FAD-bd_PCMH-like_sf"/>
</dbReference>
<dbReference type="OrthoDB" id="9814706at2"/>
<protein>
    <submittedName>
        <fullName evidence="3">Xanthine dehydrogenase YagS FAD-binding subunit</fullName>
    </submittedName>
</protein>
<keyword evidence="4" id="KW-1185">Reference proteome</keyword>
<dbReference type="SUPFAM" id="SSF55447">
    <property type="entry name" value="CO dehydrogenase flavoprotein C-terminal domain-like"/>
    <property type="match status" value="1"/>
</dbReference>
<dbReference type="InterPro" id="IPR051312">
    <property type="entry name" value="Diverse_Substr_Oxidored"/>
</dbReference>
<reference evidence="3 4" key="1">
    <citation type="submission" date="2019-06" db="EMBL/GenBank/DDBJ databases">
        <title>Sequencing the genomes of 1000 actinobacteria strains.</title>
        <authorList>
            <person name="Klenk H.-P."/>
        </authorList>
    </citation>
    <scope>NUCLEOTIDE SEQUENCE [LARGE SCALE GENOMIC DNA]</scope>
    <source>
        <strain evidence="3 4">DSM 103495</strain>
    </source>
</reference>